<dbReference type="InterPro" id="IPR004681">
    <property type="entry name" value="TRAP_DctM"/>
</dbReference>
<dbReference type="Pfam" id="PF06808">
    <property type="entry name" value="DctM"/>
    <property type="match status" value="1"/>
</dbReference>
<dbReference type="InParanoid" id="A0A1Y5RBV2"/>
<evidence type="ECO:0000256" key="5">
    <source>
        <dbReference type="ARBA" id="ARBA00022989"/>
    </source>
</evidence>
<name>A0A1Y5RBV2_9PROT</name>
<dbReference type="PIRSF" id="PIRSF006066">
    <property type="entry name" value="HI0050"/>
    <property type="match status" value="1"/>
</dbReference>
<dbReference type="InterPro" id="IPR010656">
    <property type="entry name" value="DctM"/>
</dbReference>
<keyword evidence="4 7" id="KW-0812">Transmembrane</keyword>
<evidence type="ECO:0000256" key="2">
    <source>
        <dbReference type="ARBA" id="ARBA00022475"/>
    </source>
</evidence>
<comment type="subcellular location">
    <subcellularLocation>
        <location evidence="1 7">Cell inner membrane</location>
        <topology evidence="1 7">Multi-pass membrane protein</topology>
    </subcellularLocation>
</comment>
<evidence type="ECO:0000256" key="1">
    <source>
        <dbReference type="ARBA" id="ARBA00004429"/>
    </source>
</evidence>
<keyword evidence="5 7" id="KW-1133">Transmembrane helix</keyword>
<feature type="transmembrane region" description="Helical" evidence="7">
    <location>
        <begin position="99"/>
        <end position="123"/>
    </location>
</feature>
<comment type="subunit">
    <text evidence="7">The complex comprises the extracytoplasmic solute receptor protein and the two transmembrane proteins.</text>
</comment>
<dbReference type="Proteomes" id="UP000193200">
    <property type="component" value="Unassembled WGS sequence"/>
</dbReference>
<evidence type="ECO:0000313" key="10">
    <source>
        <dbReference type="Proteomes" id="UP000193200"/>
    </source>
</evidence>
<dbReference type="EMBL" id="FWFR01000001">
    <property type="protein sequence ID" value="SLN13022.1"/>
    <property type="molecule type" value="Genomic_DNA"/>
</dbReference>
<feature type="transmembrane region" description="Helical" evidence="7">
    <location>
        <begin position="248"/>
        <end position="266"/>
    </location>
</feature>
<feature type="transmembrane region" description="Helical" evidence="7">
    <location>
        <begin position="12"/>
        <end position="40"/>
    </location>
</feature>
<dbReference type="AlphaFoldDB" id="A0A1Y5RBV2"/>
<evidence type="ECO:0000256" key="3">
    <source>
        <dbReference type="ARBA" id="ARBA00022519"/>
    </source>
</evidence>
<feature type="domain" description="TRAP C4-dicarboxylate transport system permease DctM subunit" evidence="8">
    <location>
        <begin position="11"/>
        <end position="423"/>
    </location>
</feature>
<accession>A0A1Y5RBV2</accession>
<keyword evidence="10" id="KW-1185">Reference proteome</keyword>
<feature type="transmembrane region" description="Helical" evidence="7">
    <location>
        <begin position="52"/>
        <end position="75"/>
    </location>
</feature>
<evidence type="ECO:0000313" key="9">
    <source>
        <dbReference type="EMBL" id="SLN13022.1"/>
    </source>
</evidence>
<keyword evidence="7" id="KW-0813">Transport</keyword>
<dbReference type="PANTHER" id="PTHR33362:SF5">
    <property type="entry name" value="C4-DICARBOXYLATE TRAP TRANSPORTER LARGE PERMEASE PROTEIN DCTM"/>
    <property type="match status" value="1"/>
</dbReference>
<feature type="transmembrane region" description="Helical" evidence="7">
    <location>
        <begin position="403"/>
        <end position="421"/>
    </location>
</feature>
<feature type="transmembrane region" description="Helical" evidence="7">
    <location>
        <begin position="220"/>
        <end position="242"/>
    </location>
</feature>
<comment type="similarity">
    <text evidence="7">Belongs to the TRAP transporter large permease family.</text>
</comment>
<feature type="transmembrane region" description="Helical" evidence="7">
    <location>
        <begin position="172"/>
        <end position="195"/>
    </location>
</feature>
<dbReference type="PANTHER" id="PTHR33362">
    <property type="entry name" value="SIALIC ACID TRAP TRANSPORTER PERMEASE PROTEIN SIAT-RELATED"/>
    <property type="match status" value="1"/>
</dbReference>
<reference evidence="9 10" key="1">
    <citation type="submission" date="2017-03" db="EMBL/GenBank/DDBJ databases">
        <authorList>
            <person name="Afonso C.L."/>
            <person name="Miller P.J."/>
            <person name="Scott M.A."/>
            <person name="Spackman E."/>
            <person name="Goraichik I."/>
            <person name="Dimitrov K.M."/>
            <person name="Suarez D.L."/>
            <person name="Swayne D.E."/>
        </authorList>
    </citation>
    <scope>NUCLEOTIDE SEQUENCE [LARGE SCALE GENOMIC DNA]</scope>
    <source>
        <strain evidence="9 10">CECT 7691</strain>
    </source>
</reference>
<feature type="transmembrane region" description="Helical" evidence="7">
    <location>
        <begin position="278"/>
        <end position="301"/>
    </location>
</feature>
<feature type="transmembrane region" description="Helical" evidence="7">
    <location>
        <begin position="321"/>
        <end position="350"/>
    </location>
</feature>
<gene>
    <name evidence="9" type="primary">siaT_3</name>
    <name evidence="9" type="ORF">OCH7691_00196</name>
</gene>
<dbReference type="RefSeq" id="WP_085881561.1">
    <property type="nucleotide sequence ID" value="NZ_FWFR01000001.1"/>
</dbReference>
<keyword evidence="6 7" id="KW-0472">Membrane</keyword>
<keyword evidence="2" id="KW-1003">Cell membrane</keyword>
<evidence type="ECO:0000256" key="4">
    <source>
        <dbReference type="ARBA" id="ARBA00022692"/>
    </source>
</evidence>
<sequence>MDWTLVLPVGFAALFALFMFGVPVFVAFFLINIVGTWVLIGTRGFGMFANSIFETTTSVPLVTIPLFILLGEILFRSGTMDVLFNAVDKLTGRVRGRQYLVVINLSVLLGALSGAGMAVAAMMGRSVLPIMVSRGYDKTMSSGLILGGCSLAPIIPPSILVIIIGTLSDTSIAALLVAGIIPGILLALMFIAYVYGRLSLRRERYDDRVDPSSLGEKGRAVLQILPFTLIIFSVMGFILMGIATPTEAAATGVGAAVLAAAFNRCLNFAMIRDSLVSAAGISAMILVIMASSKMFTQLLAYTGATRGVIEAVTATSLDPSVMFLLMMLAPFILCMFVDQIALMLVVIPVYAPLLPILGFDPVWFWTIFLLNITVGGITPPFGYALFALKGSTDLLSTAVVFRSAWPVVLIFLIAMTLLWAVPRLITFLPSLL</sequence>
<evidence type="ECO:0000259" key="8">
    <source>
        <dbReference type="Pfam" id="PF06808"/>
    </source>
</evidence>
<dbReference type="GO" id="GO:0005886">
    <property type="term" value="C:plasma membrane"/>
    <property type="evidence" value="ECO:0007669"/>
    <property type="project" value="UniProtKB-SubCell"/>
</dbReference>
<proteinExistence type="inferred from homology"/>
<feature type="transmembrane region" description="Helical" evidence="7">
    <location>
        <begin position="144"/>
        <end position="166"/>
    </location>
</feature>
<evidence type="ECO:0000256" key="6">
    <source>
        <dbReference type="ARBA" id="ARBA00023136"/>
    </source>
</evidence>
<dbReference type="OrthoDB" id="9790209at2"/>
<feature type="transmembrane region" description="Helical" evidence="7">
    <location>
        <begin position="362"/>
        <end position="383"/>
    </location>
</feature>
<comment type="function">
    <text evidence="7">Part of the tripartite ATP-independent periplasmic (TRAP) transport system.</text>
</comment>
<keyword evidence="3 7" id="KW-0997">Cell inner membrane</keyword>
<protein>
    <recommendedName>
        <fullName evidence="7">TRAP transporter large permease protein</fullName>
    </recommendedName>
</protein>
<dbReference type="NCBIfam" id="TIGR00786">
    <property type="entry name" value="dctM"/>
    <property type="match status" value="1"/>
</dbReference>
<dbReference type="GO" id="GO:0022857">
    <property type="term" value="F:transmembrane transporter activity"/>
    <property type="evidence" value="ECO:0007669"/>
    <property type="project" value="UniProtKB-UniRule"/>
</dbReference>
<organism evidence="9 10">
    <name type="scientific">Oceanibacterium hippocampi</name>
    <dbReference type="NCBI Taxonomy" id="745714"/>
    <lineage>
        <taxon>Bacteria</taxon>
        <taxon>Pseudomonadati</taxon>
        <taxon>Pseudomonadota</taxon>
        <taxon>Alphaproteobacteria</taxon>
        <taxon>Sneathiellales</taxon>
        <taxon>Sneathiellaceae</taxon>
        <taxon>Oceanibacterium</taxon>
    </lineage>
</organism>
<evidence type="ECO:0000256" key="7">
    <source>
        <dbReference type="RuleBase" id="RU369079"/>
    </source>
</evidence>